<dbReference type="InterPro" id="IPR008271">
    <property type="entry name" value="Ser/Thr_kinase_AS"/>
</dbReference>
<dbReference type="InterPro" id="IPR011009">
    <property type="entry name" value="Kinase-like_dom_sf"/>
</dbReference>
<dbReference type="InterPro" id="IPR058502">
    <property type="entry name" value="PLL-like_beta-prop"/>
</dbReference>
<feature type="domain" description="Protein kinase" evidence="6">
    <location>
        <begin position="102"/>
        <end position="358"/>
    </location>
</feature>
<evidence type="ECO:0000256" key="4">
    <source>
        <dbReference type="ARBA" id="ARBA00022840"/>
    </source>
</evidence>
<protein>
    <submittedName>
        <fullName evidence="7">Peptide methionine sulfoxide reductase MsrB</fullName>
    </submittedName>
</protein>
<accession>A0A931DSR0</accession>
<dbReference type="Pfam" id="PF26607">
    <property type="entry name" value="DUF8189"/>
    <property type="match status" value="2"/>
</dbReference>
<dbReference type="GO" id="GO:0005524">
    <property type="term" value="F:ATP binding"/>
    <property type="evidence" value="ECO:0007669"/>
    <property type="project" value="UniProtKB-UniRule"/>
</dbReference>
<dbReference type="CDD" id="cd22954">
    <property type="entry name" value="PLL_lectin"/>
    <property type="match status" value="1"/>
</dbReference>
<evidence type="ECO:0000256" key="2">
    <source>
        <dbReference type="ARBA" id="ARBA00022741"/>
    </source>
</evidence>
<dbReference type="PROSITE" id="PS00108">
    <property type="entry name" value="PROTEIN_KINASE_ST"/>
    <property type="match status" value="1"/>
</dbReference>
<evidence type="ECO:0000259" key="6">
    <source>
        <dbReference type="PROSITE" id="PS50011"/>
    </source>
</evidence>
<dbReference type="PANTHER" id="PTHR43289">
    <property type="entry name" value="MITOGEN-ACTIVATED PROTEIN KINASE KINASE KINASE 20-RELATED"/>
    <property type="match status" value="1"/>
</dbReference>
<dbReference type="EMBL" id="JADOUA010000001">
    <property type="protein sequence ID" value="MBG6092790.1"/>
    <property type="molecule type" value="Genomic_DNA"/>
</dbReference>
<evidence type="ECO:0000313" key="7">
    <source>
        <dbReference type="EMBL" id="MBG6092790.1"/>
    </source>
</evidence>
<dbReference type="Gene3D" id="1.10.510.10">
    <property type="entry name" value="Transferase(Phosphotransferase) domain 1"/>
    <property type="match status" value="1"/>
</dbReference>
<name>A0A931DSR0_9ACTN</name>
<dbReference type="PROSITE" id="PS50011">
    <property type="entry name" value="PROTEIN_KINASE_DOM"/>
    <property type="match status" value="1"/>
</dbReference>
<sequence length="760" mass="82754">MTFPTVHLPPHPPDRAVGWQRTRPAMPALEWWFRWSVTVVDGCCCIRCRQEIVFRKVQRNASTEDEVFEMISLVVSEIGVSRGRCLWMKPLRPGDPGMVGPYRLEGRLGGGGMGLVFLGRSQGGRPVAVKVVRPELAEDAGFRRRFTKEVEAARRVGGFYTAQVVDADTTAHTPWLATAFISGLSLEQAVREHGPLSDDALSALGAGLAEGLAAIHHAGLVHRDLKPGNIILAADGPRVIDFGIARALDDAHTSTTALGTPGYMSPEQAIGLEVGPPSDVFALGAVLTFAATEHGPFGTGPAGTIVYRIVHEAPDLTRLPPHLAGLVSDCLAKDPRQRPGLTEILDHFADSPKATMFMPSDLLSEAGDPAAHSSADGRIEVFVRGVDGHLWHVWQVARNGRWSNWDDMSGYRLLPNDGPLVVAGDPAAHDSADGRIEVFVRGVDGHLWHIWQVARNGRWSNWDDMSGYRLLPNDGPLVVAGDPAAHDSADGRIEVFVRGVDGHLWHVWQVARNGYWSNWHNLSRHRLKANGGLLEVAGDPAAHSSADGRIEVFVRGADGHLWHIWQVARDGDWSVWEDLSGHRPLPNGGLLEVAGDPAAHSSADGRIEVFVRGADGHLWHIWQVARDGDWSVWEDLSGHRPLPNGGLLEVAGDPAAHSSADGRIEVFVRGADGHLWHIWQVARDGDWSVWEDLSGHRPLPNGGLLEVAGDPAAHSSADGRIEVFVRGADGHLWHIWQVARDGDWSDWKDLGELHPLPNGD</sequence>
<evidence type="ECO:0000256" key="3">
    <source>
        <dbReference type="ARBA" id="ARBA00022777"/>
    </source>
</evidence>
<reference evidence="7" key="1">
    <citation type="submission" date="2020-11" db="EMBL/GenBank/DDBJ databases">
        <title>Sequencing the genomes of 1000 actinobacteria strains.</title>
        <authorList>
            <person name="Klenk H.-P."/>
        </authorList>
    </citation>
    <scope>NUCLEOTIDE SEQUENCE</scope>
    <source>
        <strain evidence="7">DSM 43175</strain>
    </source>
</reference>
<keyword evidence="3" id="KW-0418">Kinase</keyword>
<dbReference type="SUPFAM" id="SSF89372">
    <property type="entry name" value="Fucose-specific lectin"/>
    <property type="match status" value="1"/>
</dbReference>
<dbReference type="AlphaFoldDB" id="A0A931DSR0"/>
<dbReference type="Proteomes" id="UP000614047">
    <property type="component" value="Unassembled WGS sequence"/>
</dbReference>
<dbReference type="InterPro" id="IPR000719">
    <property type="entry name" value="Prot_kinase_dom"/>
</dbReference>
<gene>
    <name evidence="7" type="ORF">IW256_006903</name>
</gene>
<dbReference type="PANTHER" id="PTHR43289:SF34">
    <property type="entry name" value="SERINE_THREONINE-PROTEIN KINASE YBDM-RELATED"/>
    <property type="match status" value="1"/>
</dbReference>
<evidence type="ECO:0000313" key="8">
    <source>
        <dbReference type="Proteomes" id="UP000614047"/>
    </source>
</evidence>
<keyword evidence="4 5" id="KW-0067">ATP-binding</keyword>
<dbReference type="GO" id="GO:0004674">
    <property type="term" value="F:protein serine/threonine kinase activity"/>
    <property type="evidence" value="ECO:0007669"/>
    <property type="project" value="TreeGrafter"/>
</dbReference>
<evidence type="ECO:0000256" key="1">
    <source>
        <dbReference type="ARBA" id="ARBA00022679"/>
    </source>
</evidence>
<keyword evidence="8" id="KW-1185">Reference proteome</keyword>
<dbReference type="Gene3D" id="2.120.10.70">
    <property type="entry name" value="Fucose-specific lectin"/>
    <property type="match status" value="2"/>
</dbReference>
<organism evidence="7 8">
    <name type="scientific">Actinomadura viridis</name>
    <dbReference type="NCBI Taxonomy" id="58110"/>
    <lineage>
        <taxon>Bacteria</taxon>
        <taxon>Bacillati</taxon>
        <taxon>Actinomycetota</taxon>
        <taxon>Actinomycetes</taxon>
        <taxon>Streptosporangiales</taxon>
        <taxon>Thermomonosporaceae</taxon>
        <taxon>Actinomadura</taxon>
    </lineage>
</organism>
<dbReference type="Pfam" id="PF00069">
    <property type="entry name" value="Pkinase"/>
    <property type="match status" value="1"/>
</dbReference>
<dbReference type="SUPFAM" id="SSF56112">
    <property type="entry name" value="Protein kinase-like (PK-like)"/>
    <property type="match status" value="1"/>
</dbReference>
<comment type="caution">
    <text evidence="7">The sequence shown here is derived from an EMBL/GenBank/DDBJ whole genome shotgun (WGS) entry which is preliminary data.</text>
</comment>
<dbReference type="SMART" id="SM00220">
    <property type="entry name" value="S_TKc"/>
    <property type="match status" value="1"/>
</dbReference>
<proteinExistence type="predicted"/>
<keyword evidence="1" id="KW-0808">Transferase</keyword>
<keyword evidence="2 5" id="KW-0547">Nucleotide-binding</keyword>
<dbReference type="Gene3D" id="3.30.200.20">
    <property type="entry name" value="Phosphorylase Kinase, domain 1"/>
    <property type="match status" value="1"/>
</dbReference>
<dbReference type="RefSeq" id="WP_197014923.1">
    <property type="nucleotide sequence ID" value="NZ_JADOUA010000001.1"/>
</dbReference>
<dbReference type="CDD" id="cd14014">
    <property type="entry name" value="STKc_PknB_like"/>
    <property type="match status" value="1"/>
</dbReference>
<dbReference type="InterPro" id="IPR017441">
    <property type="entry name" value="Protein_kinase_ATP_BS"/>
</dbReference>
<evidence type="ECO:0000256" key="5">
    <source>
        <dbReference type="PROSITE-ProRule" id="PRU10141"/>
    </source>
</evidence>
<feature type="binding site" evidence="5">
    <location>
        <position position="130"/>
    </location>
    <ligand>
        <name>ATP</name>
        <dbReference type="ChEBI" id="CHEBI:30616"/>
    </ligand>
</feature>
<dbReference type="PROSITE" id="PS00107">
    <property type="entry name" value="PROTEIN_KINASE_ATP"/>
    <property type="match status" value="1"/>
</dbReference>